<dbReference type="EMBL" id="JAWZYT010006371">
    <property type="protein sequence ID" value="KAK4288292.1"/>
    <property type="molecule type" value="Genomic_DNA"/>
</dbReference>
<sequence length="151" mass="17190">MDSSHSCSPLSTLPLTLHTTSFSFHIPNARPFHLDTIWANVNYQRNEEEKHKPYTFYPKPNMVSLIYTPLRYLHNTNTSKYSTLFHLPPVHNPPSFTFHQHPSPPIQLHLPPTPFTHPTPPIPFTTTPFTTLIHSPPTPFTTTTTSLASIP</sequence>
<name>A0AAE1NFT9_9EUCA</name>
<reference evidence="1" key="1">
    <citation type="submission" date="2023-11" db="EMBL/GenBank/DDBJ databases">
        <title>Genome assemblies of two species of porcelain crab, Petrolisthes cinctipes and Petrolisthes manimaculis (Anomura: Porcellanidae).</title>
        <authorList>
            <person name="Angst P."/>
        </authorList>
    </citation>
    <scope>NUCLEOTIDE SEQUENCE</scope>
    <source>
        <strain evidence="1">PB745_02</strain>
        <tissue evidence="1">Gill</tissue>
    </source>
</reference>
<dbReference type="Proteomes" id="UP001292094">
    <property type="component" value="Unassembled WGS sequence"/>
</dbReference>
<organism evidence="1 2">
    <name type="scientific">Petrolisthes manimaculis</name>
    <dbReference type="NCBI Taxonomy" id="1843537"/>
    <lineage>
        <taxon>Eukaryota</taxon>
        <taxon>Metazoa</taxon>
        <taxon>Ecdysozoa</taxon>
        <taxon>Arthropoda</taxon>
        <taxon>Crustacea</taxon>
        <taxon>Multicrustacea</taxon>
        <taxon>Malacostraca</taxon>
        <taxon>Eumalacostraca</taxon>
        <taxon>Eucarida</taxon>
        <taxon>Decapoda</taxon>
        <taxon>Pleocyemata</taxon>
        <taxon>Anomura</taxon>
        <taxon>Galatheoidea</taxon>
        <taxon>Porcellanidae</taxon>
        <taxon>Petrolisthes</taxon>
    </lineage>
</organism>
<evidence type="ECO:0000313" key="1">
    <source>
        <dbReference type="EMBL" id="KAK4288292.1"/>
    </source>
</evidence>
<comment type="caution">
    <text evidence="1">The sequence shown here is derived from an EMBL/GenBank/DDBJ whole genome shotgun (WGS) entry which is preliminary data.</text>
</comment>
<protein>
    <submittedName>
        <fullName evidence="1">Uncharacterized protein</fullName>
    </submittedName>
</protein>
<accession>A0AAE1NFT9</accession>
<dbReference type="AlphaFoldDB" id="A0AAE1NFT9"/>
<gene>
    <name evidence="1" type="ORF">Pmani_038670</name>
</gene>
<keyword evidence="2" id="KW-1185">Reference proteome</keyword>
<evidence type="ECO:0000313" key="2">
    <source>
        <dbReference type="Proteomes" id="UP001292094"/>
    </source>
</evidence>
<proteinExistence type="predicted"/>